<dbReference type="CDD" id="cd17906">
    <property type="entry name" value="CheX"/>
    <property type="match status" value="1"/>
</dbReference>
<dbReference type="PANTHER" id="PTHR39452:SF1">
    <property type="entry name" value="CHEY-P PHOSPHATASE CHEX"/>
    <property type="match status" value="1"/>
</dbReference>
<dbReference type="InterPro" id="IPR038756">
    <property type="entry name" value="CheX-like"/>
</dbReference>
<dbReference type="GO" id="GO:0006935">
    <property type="term" value="P:chemotaxis"/>
    <property type="evidence" value="ECO:0007669"/>
    <property type="project" value="UniProtKB-KW"/>
</dbReference>
<evidence type="ECO:0000313" key="4">
    <source>
        <dbReference type="Proteomes" id="UP000199227"/>
    </source>
</evidence>
<proteinExistence type="predicted"/>
<dbReference type="EMBL" id="FOXB01000008">
    <property type="protein sequence ID" value="SFP15986.1"/>
    <property type="molecule type" value="Genomic_DNA"/>
</dbReference>
<dbReference type="PANTHER" id="PTHR39452">
    <property type="entry name" value="CHEY-P PHOSPHATASE CHEX"/>
    <property type="match status" value="1"/>
</dbReference>
<dbReference type="Gene3D" id="3.40.1550.10">
    <property type="entry name" value="CheC-like"/>
    <property type="match status" value="1"/>
</dbReference>
<dbReference type="AlphaFoldDB" id="A0A1I5N3S3"/>
<feature type="domain" description="Chemotaxis phosphatase CheX-like" evidence="2">
    <location>
        <begin position="358"/>
        <end position="452"/>
    </location>
</feature>
<dbReference type="OrthoDB" id="5351934at2"/>
<dbReference type="STRING" id="223786.SAMN05216234_10825"/>
<evidence type="ECO:0000259" key="2">
    <source>
        <dbReference type="Pfam" id="PF13690"/>
    </source>
</evidence>
<name>A0A1I5N3S3_9BACT</name>
<organism evidence="3 4">
    <name type="scientific">Hydrogenimonas thermophila</name>
    <dbReference type="NCBI Taxonomy" id="223786"/>
    <lineage>
        <taxon>Bacteria</taxon>
        <taxon>Pseudomonadati</taxon>
        <taxon>Campylobacterota</taxon>
        <taxon>Epsilonproteobacteria</taxon>
        <taxon>Campylobacterales</taxon>
        <taxon>Hydrogenimonadaceae</taxon>
        <taxon>Hydrogenimonas</taxon>
    </lineage>
</organism>
<protein>
    <submittedName>
        <fullName evidence="3">Chemotaxis protein CheX, a CheY~P-specific phosphatase</fullName>
    </submittedName>
</protein>
<dbReference type="RefSeq" id="WP_092911494.1">
    <property type="nucleotide sequence ID" value="NZ_CP136592.1"/>
</dbReference>
<keyword evidence="1" id="KW-0145">Chemotaxis</keyword>
<gene>
    <name evidence="3" type="ORF">SAMN05216234_10825</name>
</gene>
<evidence type="ECO:0000256" key="1">
    <source>
        <dbReference type="ARBA" id="ARBA00022500"/>
    </source>
</evidence>
<evidence type="ECO:0000313" key="3">
    <source>
        <dbReference type="EMBL" id="SFP15986.1"/>
    </source>
</evidence>
<dbReference type="InterPro" id="IPR028051">
    <property type="entry name" value="CheX-like_dom"/>
</dbReference>
<keyword evidence="4" id="KW-1185">Reference proteome</keyword>
<sequence>MRPVVKKQRIALFTPQGFLDGISAMQVITIQDMQTTKSLNVSMVLVSLKKVIFFNKNGVTSLLDIMQKMHKEMNVTIGFCDYNYEQYKAFFKFFDQQVPFSLFKTVDIALLFAGGEEAKDNENVLVYHEDSTQRSMQAIEIFDRGYNPVVVQNEEEYYKRLEDKDKFKHVVHMTYLGWMSNKIAARTKGNCVIYYLKGFLDGSISEQFDIVYHQNCLKVGFQLFMFDATRVSSLNIHATNFFSKLSTAGAEYGALIAIVGLDMEKTPKRFVQELEDAGIMFFENETEFFTDKTVLSMTGGGGGIVKKDKNKLTKALVSKLPIFVDATIGTLQMMTNLTVVKEGMNIQTYEPKLKDAMASSIAFYGDIDGMITLIMSNELVKNACKLLIGEESDDKEVLEDALGELVNIVAGKSKSILQEKGVNVTITLPRRYASTEELKNTLGNIQGVQVNFSFDHYPFTFFLNP</sequence>
<accession>A0A1I5N3S3</accession>
<reference evidence="3 4" key="1">
    <citation type="submission" date="2016-10" db="EMBL/GenBank/DDBJ databases">
        <authorList>
            <person name="de Groot N.N."/>
        </authorList>
    </citation>
    <scope>NUCLEOTIDE SEQUENCE [LARGE SCALE GENOMIC DNA]</scope>
    <source>
        <strain evidence="3 4">EP1-55-1</strain>
    </source>
</reference>
<dbReference type="Pfam" id="PF13690">
    <property type="entry name" value="CheX"/>
    <property type="match status" value="1"/>
</dbReference>
<dbReference type="SUPFAM" id="SSF103039">
    <property type="entry name" value="CheC-like"/>
    <property type="match status" value="1"/>
</dbReference>
<dbReference type="InterPro" id="IPR028976">
    <property type="entry name" value="CheC-like_sf"/>
</dbReference>
<dbReference type="Proteomes" id="UP000199227">
    <property type="component" value="Unassembled WGS sequence"/>
</dbReference>